<keyword evidence="2" id="KW-0812">Transmembrane</keyword>
<feature type="transmembrane region" description="Helical" evidence="2">
    <location>
        <begin position="673"/>
        <end position="691"/>
    </location>
</feature>
<feature type="transmembrane region" description="Helical" evidence="2">
    <location>
        <begin position="442"/>
        <end position="458"/>
    </location>
</feature>
<feature type="transmembrane region" description="Helical" evidence="2">
    <location>
        <begin position="117"/>
        <end position="136"/>
    </location>
</feature>
<evidence type="ECO:0000313" key="4">
    <source>
        <dbReference type="Proteomes" id="UP000192360"/>
    </source>
</evidence>
<feature type="transmembrane region" description="Helical" evidence="2">
    <location>
        <begin position="226"/>
        <end position="243"/>
    </location>
</feature>
<feature type="transmembrane region" description="Helical" evidence="2">
    <location>
        <begin position="760"/>
        <end position="780"/>
    </location>
</feature>
<evidence type="ECO:0000313" key="3">
    <source>
        <dbReference type="EMBL" id="SMC78949.1"/>
    </source>
</evidence>
<name>A0A1W2C191_9FLAO</name>
<evidence type="ECO:0000256" key="2">
    <source>
        <dbReference type="SAM" id="Phobius"/>
    </source>
</evidence>
<evidence type="ECO:0000256" key="1">
    <source>
        <dbReference type="SAM" id="Coils"/>
    </source>
</evidence>
<dbReference type="Pfam" id="PF10101">
    <property type="entry name" value="DUF2339"/>
    <property type="match status" value="1"/>
</dbReference>
<feature type="transmembrane region" description="Helical" evidence="2">
    <location>
        <begin position="518"/>
        <end position="540"/>
    </location>
</feature>
<proteinExistence type="predicted"/>
<dbReference type="RefSeq" id="WP_084062314.1">
    <property type="nucleotide sequence ID" value="NZ_FWXO01000005.1"/>
</dbReference>
<dbReference type="PIRSF" id="PIRSF035905">
    <property type="entry name" value="UCP035905_mp"/>
    <property type="match status" value="1"/>
</dbReference>
<dbReference type="AlphaFoldDB" id="A0A1W2C191"/>
<feature type="transmembrane region" description="Helical" evidence="2">
    <location>
        <begin position="275"/>
        <end position="293"/>
    </location>
</feature>
<dbReference type="STRING" id="504486.SAMN05660703_2759"/>
<keyword evidence="2" id="KW-0472">Membrane</keyword>
<reference evidence="4" key="1">
    <citation type="submission" date="2017-04" db="EMBL/GenBank/DDBJ databases">
        <authorList>
            <person name="Varghese N."/>
            <person name="Submissions S."/>
        </authorList>
    </citation>
    <scope>NUCLEOTIDE SEQUENCE [LARGE SCALE GENOMIC DNA]</scope>
    <source>
        <strain evidence="4">DSM 21164</strain>
    </source>
</reference>
<feature type="transmembrane region" description="Helical" evidence="2">
    <location>
        <begin position="176"/>
        <end position="196"/>
    </location>
</feature>
<feature type="transmembrane region" description="Helical" evidence="2">
    <location>
        <begin position="735"/>
        <end position="754"/>
    </location>
</feature>
<dbReference type="InterPro" id="IPR014600">
    <property type="entry name" value="UCP035905_mem"/>
</dbReference>
<dbReference type="InterPro" id="IPR019286">
    <property type="entry name" value="DUF2339_TM"/>
</dbReference>
<feature type="transmembrane region" description="Helical" evidence="2">
    <location>
        <begin position="202"/>
        <end position="219"/>
    </location>
</feature>
<dbReference type="EMBL" id="FWXO01000005">
    <property type="protein sequence ID" value="SMC78949.1"/>
    <property type="molecule type" value="Genomic_DNA"/>
</dbReference>
<feature type="transmembrane region" description="Helical" evidence="2">
    <location>
        <begin position="478"/>
        <end position="498"/>
    </location>
</feature>
<protein>
    <submittedName>
        <fullName evidence="3">Predicted membrane protein</fullName>
    </submittedName>
</protein>
<feature type="transmembrane region" description="Helical" evidence="2">
    <location>
        <begin position="365"/>
        <end position="382"/>
    </location>
</feature>
<dbReference type="PANTHER" id="PTHR38434:SF1">
    <property type="entry name" value="BLL2549 PROTEIN"/>
    <property type="match status" value="1"/>
</dbReference>
<accession>A0A1W2C191</accession>
<sequence length="794" mass="90713">MNNNQDYIKSLEEKLELLLSKQEGFAKELMDVYKEIESLKKGNFPKTENTTSMTSPSEDIIVEPTTALSHKQENKATVENEVSQVTSPVKPLTETINTTAKTPKEKSNIEKFIGENLINKIGILITVIGVVIGAKYSIENNLISPLTRIILGYLTGLALLGFGIKLKSKYENYSAVLVSGAIAILYFITFAAYSLYGLLPQIVAFIFMLIFTVFAVIASLNYNKQIIAHIGLVGAYAIPFLLSTGSGDVLTLFSYMTLINIGILILSFKKYWKPLYYVSFAFTWLIYFSWLTTSYSQEAHFSIALLFLTVFFLIFYFAFMGYKLIKKEQFNTSDVVLLFFNSFIFYGLGYYVLEAHSTGNQLLGLFTLSNAVLHFIVAAVVFKQKLADQKLFYLISVLVLTFLTITIPVQLDGNWVTLLWAVEAALLSWVGITKKIDIYKKFGYLLMTLAFFSIFQDWSQSNTHSYDNTNTFTPIVNISFLSALLVSICFGFITWLNYNKNDDNENKSSNSLEHLMSILIPVLFLITSYFIFFAEINMYWEQLFNNSKVSSVANDGYDMSNYNFSLLDFKNIWLLNYSLLFFSVLSFINIKKIKNYTLGITNLAINILLLFAFLIYGLYVISELRSTYIEQTYAEYYNSGIFNLGIRYISFLFLGLILFAVKKYTEAAFMKNNLSKFFEILLHITIIWVLSSELLHWMDIAGFSDSYKMNLSILWGTYSLLLIILGIWKRKKQLRIGGIALFGLTLVKLFFYDIANLDTISKTIVFVSLGLLLLVISFLYNKYTKQIEHESKDE</sequence>
<feature type="transmembrane region" description="Helical" evidence="2">
    <location>
        <begin position="249"/>
        <end position="268"/>
    </location>
</feature>
<gene>
    <name evidence="3" type="ORF">SAMN05660703_2759</name>
</gene>
<feature type="transmembrane region" description="Helical" evidence="2">
    <location>
        <begin position="602"/>
        <end position="621"/>
    </location>
</feature>
<feature type="transmembrane region" description="Helical" evidence="2">
    <location>
        <begin position="391"/>
        <end position="409"/>
    </location>
</feature>
<feature type="transmembrane region" description="Helical" evidence="2">
    <location>
        <begin position="641"/>
        <end position="661"/>
    </location>
</feature>
<organism evidence="3 4">
    <name type="scientific">Cellulophaga tyrosinoxydans</name>
    <dbReference type="NCBI Taxonomy" id="504486"/>
    <lineage>
        <taxon>Bacteria</taxon>
        <taxon>Pseudomonadati</taxon>
        <taxon>Bacteroidota</taxon>
        <taxon>Flavobacteriia</taxon>
        <taxon>Flavobacteriales</taxon>
        <taxon>Flavobacteriaceae</taxon>
        <taxon>Cellulophaga</taxon>
    </lineage>
</organism>
<keyword evidence="4" id="KW-1185">Reference proteome</keyword>
<keyword evidence="2" id="KW-1133">Transmembrane helix</keyword>
<feature type="transmembrane region" description="Helical" evidence="2">
    <location>
        <begin position="415"/>
        <end position="433"/>
    </location>
</feature>
<dbReference type="PANTHER" id="PTHR38434">
    <property type="entry name" value="BLL2549 PROTEIN"/>
    <property type="match status" value="1"/>
</dbReference>
<feature type="transmembrane region" description="Helical" evidence="2">
    <location>
        <begin position="572"/>
        <end position="590"/>
    </location>
</feature>
<keyword evidence="1" id="KW-0175">Coiled coil</keyword>
<feature type="transmembrane region" description="Helical" evidence="2">
    <location>
        <begin position="299"/>
        <end position="322"/>
    </location>
</feature>
<feature type="coiled-coil region" evidence="1">
    <location>
        <begin position="1"/>
        <end position="28"/>
    </location>
</feature>
<dbReference type="OrthoDB" id="666059at2"/>
<feature type="transmembrane region" description="Helical" evidence="2">
    <location>
        <begin position="334"/>
        <end position="353"/>
    </location>
</feature>
<feature type="transmembrane region" description="Helical" evidence="2">
    <location>
        <begin position="711"/>
        <end position="728"/>
    </location>
</feature>
<feature type="transmembrane region" description="Helical" evidence="2">
    <location>
        <begin position="142"/>
        <end position="164"/>
    </location>
</feature>
<dbReference type="Proteomes" id="UP000192360">
    <property type="component" value="Unassembled WGS sequence"/>
</dbReference>